<organism evidence="2 3">
    <name type="scientific">Mucilaginibacter polytrichastri</name>
    <dbReference type="NCBI Taxonomy" id="1302689"/>
    <lineage>
        <taxon>Bacteria</taxon>
        <taxon>Pseudomonadati</taxon>
        <taxon>Bacteroidota</taxon>
        <taxon>Sphingobacteriia</taxon>
        <taxon>Sphingobacteriales</taxon>
        <taxon>Sphingobacteriaceae</taxon>
        <taxon>Mucilaginibacter</taxon>
    </lineage>
</organism>
<evidence type="ECO:0000313" key="3">
    <source>
        <dbReference type="Proteomes" id="UP000186720"/>
    </source>
</evidence>
<proteinExistence type="predicted"/>
<accession>A0A1Q5ZTT1</accession>
<evidence type="ECO:0000313" key="2">
    <source>
        <dbReference type="EMBL" id="OKS85174.1"/>
    </source>
</evidence>
<protein>
    <submittedName>
        <fullName evidence="2">Uncharacterized protein</fullName>
    </submittedName>
</protein>
<evidence type="ECO:0000256" key="1">
    <source>
        <dbReference type="SAM" id="Phobius"/>
    </source>
</evidence>
<keyword evidence="1" id="KW-0472">Membrane</keyword>
<feature type="transmembrane region" description="Helical" evidence="1">
    <location>
        <begin position="28"/>
        <end position="46"/>
    </location>
</feature>
<sequence>MKAKKLSKKLKGSGRVTEIKKWENRKEFCYIGISFLLIMTIFVELID</sequence>
<dbReference type="Proteomes" id="UP000186720">
    <property type="component" value="Unassembled WGS sequence"/>
</dbReference>
<dbReference type="STRING" id="1302689.RG47T_0618"/>
<dbReference type="RefSeq" id="WP_171972464.1">
    <property type="nucleotide sequence ID" value="NZ_FPAM01000001.1"/>
</dbReference>
<comment type="caution">
    <text evidence="2">The sequence shown here is derived from an EMBL/GenBank/DDBJ whole genome shotgun (WGS) entry which is preliminary data.</text>
</comment>
<keyword evidence="1" id="KW-0812">Transmembrane</keyword>
<reference evidence="2 3" key="1">
    <citation type="submission" date="2016-11" db="EMBL/GenBank/DDBJ databases">
        <title>Whole Genome Sequencing of Mucilaginibacter polytrichastri RG4-7(T) isolated from the moss sample.</title>
        <authorList>
            <person name="Li Y."/>
        </authorList>
    </citation>
    <scope>NUCLEOTIDE SEQUENCE [LARGE SCALE GENOMIC DNA]</scope>
    <source>
        <strain evidence="2 3">RG4-7</strain>
    </source>
</reference>
<dbReference type="AlphaFoldDB" id="A0A1Q5ZTT1"/>
<keyword evidence="1" id="KW-1133">Transmembrane helix</keyword>
<name>A0A1Q5ZTT1_9SPHI</name>
<gene>
    <name evidence="2" type="ORF">RG47T_0618</name>
</gene>
<dbReference type="EMBL" id="MPPL01000001">
    <property type="protein sequence ID" value="OKS85174.1"/>
    <property type="molecule type" value="Genomic_DNA"/>
</dbReference>
<keyword evidence="3" id="KW-1185">Reference proteome</keyword>